<evidence type="ECO:0000256" key="1">
    <source>
        <dbReference type="ARBA" id="ARBA00004245"/>
    </source>
</evidence>
<evidence type="ECO:0000313" key="9">
    <source>
        <dbReference type="Proteomes" id="UP000005220"/>
    </source>
</evidence>
<dbReference type="Pfam" id="PF04699">
    <property type="entry name" value="P16-Arc"/>
    <property type="match status" value="1"/>
</dbReference>
<dbReference type="HOGENOM" id="CLU_101888_2_0_1"/>
<gene>
    <name evidence="8" type="primary">KAFR0L00990</name>
    <name evidence="8" type="ORF">KAFR_0L00990</name>
</gene>
<comment type="function">
    <text evidence="6">Functions as a component of the Arp2/3 complex which is involved in regulation of actin polymerization and together with an activating nucleation-promoting factor (NPF) mediates the formation of branched actin networks.</text>
</comment>
<reference evidence="8 9" key="1">
    <citation type="journal article" date="2011" name="Proc. Natl. Acad. Sci. U.S.A.">
        <title>Evolutionary erosion of yeast sex chromosomes by mating-type switching accidents.</title>
        <authorList>
            <person name="Gordon J.L."/>
            <person name="Armisen D."/>
            <person name="Proux-Wera E."/>
            <person name="Oheigeartaigh S.S."/>
            <person name="Byrne K.P."/>
            <person name="Wolfe K.H."/>
        </authorList>
    </citation>
    <scope>NUCLEOTIDE SEQUENCE [LARGE SCALE GENOMIC DNA]</scope>
    <source>
        <strain evidence="9">ATCC 22294 / BCRC 22015 / CBS 2517 / CECT 1963 / NBRC 1671 / NRRL Y-8276</strain>
    </source>
</reference>
<dbReference type="GO" id="GO:0030833">
    <property type="term" value="P:regulation of actin filament polymerization"/>
    <property type="evidence" value="ECO:0007669"/>
    <property type="project" value="InterPro"/>
</dbReference>
<name>H2B257_KAZAF</name>
<dbReference type="STRING" id="1071382.H2B257"/>
<dbReference type="GO" id="GO:0003729">
    <property type="term" value="F:mRNA binding"/>
    <property type="evidence" value="ECO:0007669"/>
    <property type="project" value="EnsemblFungi"/>
</dbReference>
<dbReference type="KEGG" id="kaf:KAFR_0L00990"/>
<dbReference type="AlphaFoldDB" id="H2B257"/>
<dbReference type="GO" id="GO:0044396">
    <property type="term" value="P:actin cortical patch organization"/>
    <property type="evidence" value="ECO:0007669"/>
    <property type="project" value="EnsemblFungi"/>
</dbReference>
<evidence type="ECO:0000256" key="5">
    <source>
        <dbReference type="ARBA" id="ARBA00040214"/>
    </source>
</evidence>
<evidence type="ECO:0000256" key="2">
    <source>
        <dbReference type="ARBA" id="ARBA00006084"/>
    </source>
</evidence>
<keyword evidence="4 7" id="KW-0206">Cytoskeleton</keyword>
<comment type="function">
    <text evidence="7">Functions as component of the Arp2/3 complex which is involved in regulation of actin polymerization and together with an activating nucleation-promoting factor (NPF) mediates the formation of branched actin networks. Arp2/3 complex plays a critical role in the control of cell morphogenesis via the modulation of cell polarity development.</text>
</comment>
<dbReference type="FunFam" id="1.25.40.190:FF:000003">
    <property type="entry name" value="Actin-related protein 2/3 complex subunit 5"/>
    <property type="match status" value="1"/>
</dbReference>
<dbReference type="InParanoid" id="H2B257"/>
<keyword evidence="3" id="KW-0963">Cytoplasm</keyword>
<dbReference type="PANTHER" id="PTHR12644">
    <property type="entry name" value="ARP2/3 COMPLEX 16 KD SUBUNIT P16-ARC"/>
    <property type="match status" value="1"/>
</dbReference>
<organism evidence="8 9">
    <name type="scientific">Kazachstania africana (strain ATCC 22294 / BCRC 22015 / CBS 2517 / CECT 1963 / NBRC 1671 / NRRL Y-8276)</name>
    <name type="common">Yeast</name>
    <name type="synonym">Kluyveromyces africanus</name>
    <dbReference type="NCBI Taxonomy" id="1071382"/>
    <lineage>
        <taxon>Eukaryota</taxon>
        <taxon>Fungi</taxon>
        <taxon>Dikarya</taxon>
        <taxon>Ascomycota</taxon>
        <taxon>Saccharomycotina</taxon>
        <taxon>Saccharomycetes</taxon>
        <taxon>Saccharomycetales</taxon>
        <taxon>Saccharomycetaceae</taxon>
        <taxon>Kazachstania</taxon>
    </lineage>
</organism>
<evidence type="ECO:0000256" key="3">
    <source>
        <dbReference type="ARBA" id="ARBA00022490"/>
    </source>
</evidence>
<dbReference type="Gene3D" id="1.25.40.190">
    <property type="entry name" value="Actin-related protein 2/3 complex subunit 5"/>
    <property type="match status" value="1"/>
</dbReference>
<evidence type="ECO:0000313" key="8">
    <source>
        <dbReference type="EMBL" id="CCF60707.1"/>
    </source>
</evidence>
<comment type="similarity">
    <text evidence="2 7">Belongs to the ARPC5 family.</text>
</comment>
<dbReference type="OrthoDB" id="195498at2759"/>
<comment type="subcellular location">
    <subcellularLocation>
        <location evidence="1">Cytoplasm</location>
        <location evidence="1">Cytoskeleton</location>
    </subcellularLocation>
</comment>
<dbReference type="GO" id="GO:0005885">
    <property type="term" value="C:Arp2/3 protein complex"/>
    <property type="evidence" value="ECO:0007669"/>
    <property type="project" value="EnsemblFungi"/>
</dbReference>
<protein>
    <recommendedName>
        <fullName evidence="5 7">Actin-related protein 2/3 complex subunit 5</fullName>
    </recommendedName>
</protein>
<dbReference type="Proteomes" id="UP000005220">
    <property type="component" value="Chromosome 12"/>
</dbReference>
<evidence type="ECO:0000256" key="6">
    <source>
        <dbReference type="ARBA" id="ARBA00060329"/>
    </source>
</evidence>
<dbReference type="SUPFAM" id="SSF69103">
    <property type="entry name" value="Arp2/3 complex 16 kDa subunit ARPC5"/>
    <property type="match status" value="1"/>
</dbReference>
<dbReference type="GO" id="GO:0034314">
    <property type="term" value="P:Arp2/3 complex-mediated actin nucleation"/>
    <property type="evidence" value="ECO:0007669"/>
    <property type="project" value="InterPro"/>
</dbReference>
<dbReference type="GO" id="GO:0030674">
    <property type="term" value="F:protein-macromolecule adaptor activity"/>
    <property type="evidence" value="ECO:0007669"/>
    <property type="project" value="EnsemblFungi"/>
</dbReference>
<dbReference type="GeneID" id="13886915"/>
<dbReference type="GO" id="GO:0000001">
    <property type="term" value="P:mitochondrion inheritance"/>
    <property type="evidence" value="ECO:0007669"/>
    <property type="project" value="EnsemblFungi"/>
</dbReference>
<proteinExistence type="inferred from homology"/>
<evidence type="ECO:0000256" key="4">
    <source>
        <dbReference type="ARBA" id="ARBA00023212"/>
    </source>
</evidence>
<dbReference type="RefSeq" id="XP_003959842.1">
    <property type="nucleotide sequence ID" value="XM_003959793.1"/>
</dbReference>
<dbReference type="eggNOG" id="KOG3380">
    <property type="taxonomic scope" value="Eukaryota"/>
</dbReference>
<dbReference type="InterPro" id="IPR006789">
    <property type="entry name" value="ARPC5"/>
</dbReference>
<dbReference type="InterPro" id="IPR036743">
    <property type="entry name" value="ARPC5_sf"/>
</dbReference>
<accession>H2B257</accession>
<dbReference type="EMBL" id="HE650832">
    <property type="protein sequence ID" value="CCF60707.1"/>
    <property type="molecule type" value="Genomic_DNA"/>
</dbReference>
<keyword evidence="9" id="KW-1185">Reference proteome</keyword>
<evidence type="ECO:0000256" key="7">
    <source>
        <dbReference type="RuleBase" id="RU004301"/>
    </source>
</evidence>
<dbReference type="PIRSF" id="PIRSF039096">
    <property type="entry name" value="p16-ARC"/>
    <property type="match status" value="1"/>
</dbReference>
<sequence length="153" mass="17291">MSDWRRIDIDAYDPESGRLNREDLIPSYPNQITLQDLQPTISQLRSFANSGDINSAIQLATSDVPYNTDEQTKLQYVYAVLEVLVQVRQADVINIIKGLNSQQQDSLAKFLYKGMSMPEGQKNGGILLSWFEKLTQVAGVTPIVHYLSDRRTV</sequence>
<dbReference type="FunCoup" id="H2B257">
    <property type="interactions" value="560"/>
</dbReference>